<proteinExistence type="predicted"/>
<dbReference type="Proteomes" id="UP000694844">
    <property type="component" value="Chromosome 9"/>
</dbReference>
<dbReference type="PANTHER" id="PTHR24104:SF50">
    <property type="entry name" value="SMP-30_GLUCONOLACTONASE_LRE-LIKE REGION DOMAIN-CONTAINING PROTEIN"/>
    <property type="match status" value="1"/>
</dbReference>
<dbReference type="InterPro" id="IPR050952">
    <property type="entry name" value="TRIM-NHL_E3_ligases"/>
</dbReference>
<gene>
    <name evidence="2" type="primary">LOC111111742</name>
</gene>
<reference evidence="2" key="1">
    <citation type="submission" date="2025-08" db="UniProtKB">
        <authorList>
            <consortium name="RefSeq"/>
        </authorList>
    </citation>
    <scope>IDENTIFICATION</scope>
    <source>
        <tissue evidence="2">Whole sample</tissue>
    </source>
</reference>
<accession>A0A8B8BMM2</accession>
<dbReference type="Gene3D" id="2.120.10.30">
    <property type="entry name" value="TolB, C-terminal domain"/>
    <property type="match status" value="1"/>
</dbReference>
<dbReference type="KEGG" id="cvn:111111742"/>
<evidence type="ECO:0000313" key="2">
    <source>
        <dbReference type="RefSeq" id="XP_022304587.1"/>
    </source>
</evidence>
<dbReference type="InterPro" id="IPR011042">
    <property type="entry name" value="6-blade_b-propeller_TolB-like"/>
</dbReference>
<sequence>MEGLIKLLSEIQITARGNRQAGNDLLLSLMSSPVIKLSCTVTGVHKCEHITCGILDQAWISDRYNLFLADKATGYNVTRVEDLSCYSWGGIHTVNNELELFYINKNFNANKLSKNTNTAKTFIRNTDSTWRARCLYFSPSTGDLLVGMYSHDTITGKVVRYTNNGQLTQTTPNKNTSHTLYRDPTYITENINGNVVVSDYYCRAVVVTSSEGTHRFSYTGPPSGPELDPRGVCTDALSHILVCDYNTATVQMLNRDGQFLCNILVFQSLSLTIPWSLSYDTHTHRLVVVTGSKTVYVYRYIERHTSLIDMNRISCTNWKMQLGNIYIASCKYNH</sequence>
<dbReference type="OrthoDB" id="6150017at2759"/>
<dbReference type="GO" id="GO:0061630">
    <property type="term" value="F:ubiquitin protein ligase activity"/>
    <property type="evidence" value="ECO:0007669"/>
    <property type="project" value="TreeGrafter"/>
</dbReference>
<name>A0A8B8BMM2_CRAVI</name>
<dbReference type="GO" id="GO:0000209">
    <property type="term" value="P:protein polyubiquitination"/>
    <property type="evidence" value="ECO:0007669"/>
    <property type="project" value="TreeGrafter"/>
</dbReference>
<dbReference type="PANTHER" id="PTHR24104">
    <property type="entry name" value="E3 UBIQUITIN-PROTEIN LIGASE NHLRC1-RELATED"/>
    <property type="match status" value="1"/>
</dbReference>
<dbReference type="GO" id="GO:0043161">
    <property type="term" value="P:proteasome-mediated ubiquitin-dependent protein catabolic process"/>
    <property type="evidence" value="ECO:0007669"/>
    <property type="project" value="TreeGrafter"/>
</dbReference>
<dbReference type="AlphaFoldDB" id="A0A8B8BMM2"/>
<organism evidence="1 2">
    <name type="scientific">Crassostrea virginica</name>
    <name type="common">Eastern oyster</name>
    <dbReference type="NCBI Taxonomy" id="6565"/>
    <lineage>
        <taxon>Eukaryota</taxon>
        <taxon>Metazoa</taxon>
        <taxon>Spiralia</taxon>
        <taxon>Lophotrochozoa</taxon>
        <taxon>Mollusca</taxon>
        <taxon>Bivalvia</taxon>
        <taxon>Autobranchia</taxon>
        <taxon>Pteriomorphia</taxon>
        <taxon>Ostreida</taxon>
        <taxon>Ostreoidea</taxon>
        <taxon>Ostreidae</taxon>
        <taxon>Crassostrea</taxon>
    </lineage>
</organism>
<protein>
    <submittedName>
        <fullName evidence="2">LOW QUALITY PROTEIN: uncharacterized protein LOC111111742</fullName>
    </submittedName>
</protein>
<keyword evidence="1" id="KW-1185">Reference proteome</keyword>
<dbReference type="SUPFAM" id="SSF101898">
    <property type="entry name" value="NHL repeat"/>
    <property type="match status" value="1"/>
</dbReference>
<dbReference type="RefSeq" id="XP_022304587.1">
    <property type="nucleotide sequence ID" value="XM_022448879.1"/>
</dbReference>
<evidence type="ECO:0000313" key="1">
    <source>
        <dbReference type="Proteomes" id="UP000694844"/>
    </source>
</evidence>
<dbReference type="GeneID" id="111111742"/>